<evidence type="ECO:0000313" key="2">
    <source>
        <dbReference type="EMBL" id="CAI9266243.1"/>
    </source>
</evidence>
<organism evidence="2 3">
    <name type="scientific">Lactuca saligna</name>
    <name type="common">Willowleaf lettuce</name>
    <dbReference type="NCBI Taxonomy" id="75948"/>
    <lineage>
        <taxon>Eukaryota</taxon>
        <taxon>Viridiplantae</taxon>
        <taxon>Streptophyta</taxon>
        <taxon>Embryophyta</taxon>
        <taxon>Tracheophyta</taxon>
        <taxon>Spermatophyta</taxon>
        <taxon>Magnoliopsida</taxon>
        <taxon>eudicotyledons</taxon>
        <taxon>Gunneridae</taxon>
        <taxon>Pentapetalae</taxon>
        <taxon>asterids</taxon>
        <taxon>campanulids</taxon>
        <taxon>Asterales</taxon>
        <taxon>Asteraceae</taxon>
        <taxon>Cichorioideae</taxon>
        <taxon>Cichorieae</taxon>
        <taxon>Lactucinae</taxon>
        <taxon>Lactuca</taxon>
    </lineage>
</organism>
<dbReference type="Proteomes" id="UP001177003">
    <property type="component" value="Chromosome 0"/>
</dbReference>
<dbReference type="SUPFAM" id="SSF52047">
    <property type="entry name" value="RNI-like"/>
    <property type="match status" value="1"/>
</dbReference>
<dbReference type="Pfam" id="PF00646">
    <property type="entry name" value="F-box"/>
    <property type="match status" value="1"/>
</dbReference>
<proteinExistence type="predicted"/>
<dbReference type="PANTHER" id="PTHR32212">
    <property type="entry name" value="CYCLIN-LIKE F-BOX"/>
    <property type="match status" value="1"/>
</dbReference>
<dbReference type="Gene3D" id="3.80.10.10">
    <property type="entry name" value="Ribonuclease Inhibitor"/>
    <property type="match status" value="1"/>
</dbReference>
<dbReference type="SUPFAM" id="SSF81383">
    <property type="entry name" value="F-box domain"/>
    <property type="match status" value="1"/>
</dbReference>
<evidence type="ECO:0000259" key="1">
    <source>
        <dbReference type="SMART" id="SM00256"/>
    </source>
</evidence>
<name>A0AA35VC92_LACSI</name>
<feature type="domain" description="F-box" evidence="1">
    <location>
        <begin position="23"/>
        <end position="63"/>
    </location>
</feature>
<evidence type="ECO:0000313" key="3">
    <source>
        <dbReference type="Proteomes" id="UP001177003"/>
    </source>
</evidence>
<gene>
    <name evidence="2" type="ORF">LSALG_LOCUS6812</name>
</gene>
<dbReference type="EMBL" id="OX465086">
    <property type="protein sequence ID" value="CAI9266243.1"/>
    <property type="molecule type" value="Genomic_DNA"/>
</dbReference>
<keyword evidence="3" id="KW-1185">Reference proteome</keyword>
<dbReference type="InterPro" id="IPR032675">
    <property type="entry name" value="LRR_dom_sf"/>
</dbReference>
<accession>A0AA35VC92</accession>
<protein>
    <recommendedName>
        <fullName evidence="1">F-box domain-containing protein</fullName>
    </recommendedName>
</protein>
<dbReference type="PANTHER" id="PTHR32212:SF461">
    <property type="entry name" value="F-BOX DOMAIN-CONTAINING PROTEIN"/>
    <property type="match status" value="1"/>
</dbReference>
<reference evidence="2" key="1">
    <citation type="submission" date="2023-04" db="EMBL/GenBank/DDBJ databases">
        <authorList>
            <person name="Vijverberg K."/>
            <person name="Xiong W."/>
            <person name="Schranz E."/>
        </authorList>
    </citation>
    <scope>NUCLEOTIDE SEQUENCE</scope>
</reference>
<dbReference type="SMART" id="SM00256">
    <property type="entry name" value="FBOX"/>
    <property type="match status" value="1"/>
</dbReference>
<dbReference type="InterPro" id="IPR036047">
    <property type="entry name" value="F-box-like_dom_sf"/>
</dbReference>
<dbReference type="InterPro" id="IPR001810">
    <property type="entry name" value="F-box_dom"/>
</dbReference>
<dbReference type="AlphaFoldDB" id="A0AA35VC92"/>
<sequence>MEFDHDHDHVRRRVVEEDRLSSLPDELIHKILSCFDMKYAVQTCSLSSRWEFLWTSMPCLNLSSREFSCLPKFAKFVNHVLTHRNHQVEVSSVKLHFNGAASQVFVRKIASYMFSHNVQQLTVVCFPKKHHEFPPSLFSSQTLKHFTLSNRPLYTSPCLTPKTPWDFPALATLHLSHITLCDDHTEKSVDLFSKCVNLKNLTLEWFTVEAIDIITPRLSNLVLIKGRRSLVINLVAPQLEHLTIIDCSIDYLNAPPGLSSLCYTGDLPQQFSKDGFHSLNKVSICCDMYRQYKEKVARKAIKMLQELHSARYLTLNVDFIECLSSYPNLLSHHPSPFSSLICLTIDSSTRNDAYNVKMSTEARNFFLENSPNATFIMELPEPPPTKAMKQKEARAKKAKRAAEIAIHMTEFQALLDHDNMNVERTQAKEKVNVTLEKLMAQSKAQVGKMHNQTERLMAEFKICVEEVRDLVNEEEAEVKAIISKGTLIRSLLEDMPKRERTEVEARYSRQLEEIEAQHVRLASRLVTLEGILACEQFMSHCISKYLASSNSSTTIPTPSTSSINPMP</sequence>